<keyword evidence="10" id="KW-1185">Reference proteome</keyword>
<dbReference type="PATRIC" id="fig|626887.3.peg.3311"/>
<dbReference type="InterPro" id="IPR038063">
    <property type="entry name" value="Transpep_catalytic_dom"/>
</dbReference>
<evidence type="ECO:0000256" key="2">
    <source>
        <dbReference type="ARBA" id="ARBA00005992"/>
    </source>
</evidence>
<dbReference type="Pfam" id="PF03734">
    <property type="entry name" value="YkuD"/>
    <property type="match status" value="1"/>
</dbReference>
<comment type="similarity">
    <text evidence="2">Belongs to the YkuD family.</text>
</comment>
<evidence type="ECO:0000313" key="9">
    <source>
        <dbReference type="EMBL" id="ENO13028.1"/>
    </source>
</evidence>
<dbReference type="InterPro" id="IPR005490">
    <property type="entry name" value="LD_TPept_cat_dom"/>
</dbReference>
<dbReference type="InterPro" id="IPR052905">
    <property type="entry name" value="LD-transpeptidase_YkuD-like"/>
</dbReference>
<keyword evidence="4 7" id="KW-0133">Cell shape</keyword>
<dbReference type="InterPro" id="IPR045380">
    <property type="entry name" value="LD_TPept_scaffold_dom"/>
</dbReference>
<dbReference type="PANTHER" id="PTHR41533:SF2">
    <property type="entry name" value="BLR7131 PROTEIN"/>
    <property type="match status" value="1"/>
</dbReference>
<dbReference type="OrthoDB" id="9778545at2"/>
<dbReference type="EMBL" id="APLQ01000014">
    <property type="protein sequence ID" value="ENO13028.1"/>
    <property type="molecule type" value="Genomic_DNA"/>
</dbReference>
<sequence length="531" mass="59824">MEIRVYKNHTIRNVWRRAFSLAVGLCVLPTAQALHRIDPDQCEPLPDNSPFHSAAMARFSAQTRNVALWTDTQRLQSLIDALDNLASDGLNPADYHTEALTHALGHLKTWGQLGKCDIRLANDAYLRALADLSYGKARNLEAQSIWYSANIARIEDPGRLVKQAVKGLDNLARAIARARPESPRYRHLRKGYAQALESLPEAWARIPEGPTLQVGDDDDRVPLLRERLRAEGYLPSPPVPDRMATRFDTALALAVEEFQRRHSLADDGRVGSRTLQQLNISPQRRLEQIRANLERLRWLAHDMERTLLLVDIAAARLEFYADGELIYRGRAQVGKPRRATPELKSVITHVTVNPHWNMPRSIFLRDALPSIRNNPFYLSERGMRVYDQEGNELSQSEVDWSNPLGLRLRQDPGPGNALGQVAIRFSNPFAVYLHDTPSAGLFESQSRFYSSGCVRVEDAMSLTRLLFRHAGPDLQQRLESAVASGESKNVHLSRGVYILMAYWTAEADASGRITYRPDVYGSDGQLLAFLD</sequence>
<dbReference type="GO" id="GO:0009252">
    <property type="term" value="P:peptidoglycan biosynthetic process"/>
    <property type="evidence" value="ECO:0007669"/>
    <property type="project" value="UniProtKB-UniPathway"/>
</dbReference>
<comment type="pathway">
    <text evidence="1 7">Cell wall biogenesis; peptidoglycan biosynthesis.</text>
</comment>
<evidence type="ECO:0000256" key="7">
    <source>
        <dbReference type="PROSITE-ProRule" id="PRU01373"/>
    </source>
</evidence>
<dbReference type="Pfam" id="PF01471">
    <property type="entry name" value="PG_binding_1"/>
    <property type="match status" value="1"/>
</dbReference>
<dbReference type="GO" id="GO:0071555">
    <property type="term" value="P:cell wall organization"/>
    <property type="evidence" value="ECO:0007669"/>
    <property type="project" value="UniProtKB-UniRule"/>
</dbReference>
<proteinExistence type="inferred from homology"/>
<dbReference type="InterPro" id="IPR036365">
    <property type="entry name" value="PGBD-like_sf"/>
</dbReference>
<dbReference type="CDD" id="cd16913">
    <property type="entry name" value="YkuD_like"/>
    <property type="match status" value="1"/>
</dbReference>
<feature type="domain" description="L,D-TPase catalytic" evidence="8">
    <location>
        <begin position="306"/>
        <end position="477"/>
    </location>
</feature>
<dbReference type="SUPFAM" id="SSF141523">
    <property type="entry name" value="L,D-transpeptidase catalytic domain-like"/>
    <property type="match status" value="1"/>
</dbReference>
<dbReference type="STRING" id="626887.J057_16560"/>
<dbReference type="Proteomes" id="UP000013165">
    <property type="component" value="Unassembled WGS sequence"/>
</dbReference>
<dbReference type="Gene3D" id="2.40.440.10">
    <property type="entry name" value="L,D-transpeptidase catalytic domain-like"/>
    <property type="match status" value="1"/>
</dbReference>
<evidence type="ECO:0000256" key="1">
    <source>
        <dbReference type="ARBA" id="ARBA00004752"/>
    </source>
</evidence>
<dbReference type="GO" id="GO:0004180">
    <property type="term" value="F:carboxypeptidase activity"/>
    <property type="evidence" value="ECO:0007669"/>
    <property type="project" value="UniProtKB-ARBA"/>
</dbReference>
<dbReference type="UniPathway" id="UPA00219"/>
<feature type="active site" description="Nucleophile" evidence="7">
    <location>
        <position position="453"/>
    </location>
</feature>
<comment type="caution">
    <text evidence="9">The sequence shown here is derived from an EMBL/GenBank/DDBJ whole genome shotgun (WGS) entry which is preliminary data.</text>
</comment>
<evidence type="ECO:0000256" key="3">
    <source>
        <dbReference type="ARBA" id="ARBA00022679"/>
    </source>
</evidence>
<evidence type="ECO:0000259" key="8">
    <source>
        <dbReference type="PROSITE" id="PS52029"/>
    </source>
</evidence>
<keyword evidence="5 7" id="KW-0573">Peptidoglycan synthesis</keyword>
<dbReference type="GO" id="GO:0016740">
    <property type="term" value="F:transferase activity"/>
    <property type="evidence" value="ECO:0007669"/>
    <property type="project" value="UniProtKB-KW"/>
</dbReference>
<gene>
    <name evidence="9" type="ORF">J057_16560</name>
</gene>
<evidence type="ECO:0000256" key="5">
    <source>
        <dbReference type="ARBA" id="ARBA00022984"/>
    </source>
</evidence>
<accession>N6WW06</accession>
<feature type="active site" description="Proton donor/acceptor" evidence="7">
    <location>
        <position position="434"/>
    </location>
</feature>
<dbReference type="InterPro" id="IPR002477">
    <property type="entry name" value="Peptidoglycan-bd-like"/>
</dbReference>
<evidence type="ECO:0000256" key="4">
    <source>
        <dbReference type="ARBA" id="ARBA00022960"/>
    </source>
</evidence>
<keyword evidence="3" id="KW-0808">Transferase</keyword>
<dbReference type="eggNOG" id="COG2989">
    <property type="taxonomic scope" value="Bacteria"/>
</dbReference>
<name>N6WW06_9GAMM</name>
<dbReference type="PROSITE" id="PS52029">
    <property type="entry name" value="LD_TPASE"/>
    <property type="match status" value="1"/>
</dbReference>
<dbReference type="AlphaFoldDB" id="N6WW06"/>
<dbReference type="Pfam" id="PF20142">
    <property type="entry name" value="Scaffold"/>
    <property type="match status" value="1"/>
</dbReference>
<reference evidence="9 10" key="1">
    <citation type="journal article" date="2013" name="Genome Announc.">
        <title>Genome Sequence of the Polycyclic Aromatic Hydrocarbon-Degrading Bacterium Strain Marinobacter nanhaiticus D15-8WT.</title>
        <authorList>
            <person name="Cui Z."/>
            <person name="Gao W."/>
            <person name="Li Q."/>
            <person name="Xu G."/>
            <person name="Zheng L."/>
        </authorList>
    </citation>
    <scope>NUCLEOTIDE SEQUENCE [LARGE SCALE GENOMIC DNA]</scope>
    <source>
        <strain evidence="9 10">D15-8W</strain>
    </source>
</reference>
<dbReference type="GO" id="GO:0008360">
    <property type="term" value="P:regulation of cell shape"/>
    <property type="evidence" value="ECO:0007669"/>
    <property type="project" value="UniProtKB-UniRule"/>
</dbReference>
<organism evidence="9 10">
    <name type="scientific">Marinobacter nanhaiticus D15-8W</name>
    <dbReference type="NCBI Taxonomy" id="626887"/>
    <lineage>
        <taxon>Bacteria</taxon>
        <taxon>Pseudomonadati</taxon>
        <taxon>Pseudomonadota</taxon>
        <taxon>Gammaproteobacteria</taxon>
        <taxon>Pseudomonadales</taxon>
        <taxon>Marinobacteraceae</taxon>
        <taxon>Marinobacter</taxon>
    </lineage>
</organism>
<dbReference type="PANTHER" id="PTHR41533">
    <property type="entry name" value="L,D-TRANSPEPTIDASE HI_1667-RELATED"/>
    <property type="match status" value="1"/>
</dbReference>
<dbReference type="Gene3D" id="1.10.101.10">
    <property type="entry name" value="PGBD-like superfamily/PGBD"/>
    <property type="match status" value="1"/>
</dbReference>
<dbReference type="InterPro" id="IPR036366">
    <property type="entry name" value="PGBDSf"/>
</dbReference>
<evidence type="ECO:0000313" key="10">
    <source>
        <dbReference type="Proteomes" id="UP000013165"/>
    </source>
</evidence>
<dbReference type="SUPFAM" id="SSF47090">
    <property type="entry name" value="PGBD-like"/>
    <property type="match status" value="1"/>
</dbReference>
<dbReference type="HOGENOM" id="CLU_020360_3_4_6"/>
<evidence type="ECO:0000256" key="6">
    <source>
        <dbReference type="ARBA" id="ARBA00023316"/>
    </source>
</evidence>
<keyword evidence="6 7" id="KW-0961">Cell wall biogenesis/degradation</keyword>
<protein>
    <submittedName>
        <fullName evidence="9">Murein L,D-transpeptidase</fullName>
    </submittedName>
</protein>